<accession>A0A4R6BYX1</accession>
<dbReference type="RefSeq" id="WP_133451997.1">
    <property type="nucleotide sequence ID" value="NZ_CP128470.1"/>
</dbReference>
<feature type="transmembrane region" description="Helical" evidence="1">
    <location>
        <begin position="12"/>
        <end position="34"/>
    </location>
</feature>
<keyword evidence="1" id="KW-0812">Transmembrane</keyword>
<evidence type="ECO:0000313" key="3">
    <source>
        <dbReference type="Proteomes" id="UP000294843"/>
    </source>
</evidence>
<reference evidence="2 3" key="1">
    <citation type="submission" date="2019-01" db="EMBL/GenBank/DDBJ databases">
        <title>Draft genome sequences of the type strains of six Macrococcus species.</title>
        <authorList>
            <person name="Mazhar S."/>
            <person name="Altermann E."/>
            <person name="Hill C."/>
            <person name="Mcauliffe O."/>
        </authorList>
    </citation>
    <scope>NUCLEOTIDE SEQUENCE [LARGE SCALE GENOMIC DNA]</scope>
    <source>
        <strain evidence="2 3">ATCC 51825</strain>
    </source>
</reference>
<name>A0A4R6BYX1_9STAP</name>
<organism evidence="2 3">
    <name type="scientific">Macrococcus bovicus</name>
    <dbReference type="NCBI Taxonomy" id="69968"/>
    <lineage>
        <taxon>Bacteria</taxon>
        <taxon>Bacillati</taxon>
        <taxon>Bacillota</taxon>
        <taxon>Bacilli</taxon>
        <taxon>Bacillales</taxon>
        <taxon>Staphylococcaceae</taxon>
        <taxon>Macrococcus</taxon>
    </lineage>
</organism>
<keyword evidence="1" id="KW-0472">Membrane</keyword>
<proteinExistence type="predicted"/>
<dbReference type="Proteomes" id="UP000294843">
    <property type="component" value="Unassembled WGS sequence"/>
</dbReference>
<keyword evidence="1" id="KW-1133">Transmembrane helix</keyword>
<comment type="caution">
    <text evidence="2">The sequence shown here is derived from an EMBL/GenBank/DDBJ whole genome shotgun (WGS) entry which is preliminary data.</text>
</comment>
<evidence type="ECO:0000256" key="1">
    <source>
        <dbReference type="SAM" id="Phobius"/>
    </source>
</evidence>
<dbReference type="EMBL" id="SCWF01000008">
    <property type="protein sequence ID" value="TDM13671.1"/>
    <property type="molecule type" value="Genomic_DNA"/>
</dbReference>
<sequence length="64" mass="7401">MADWLHISGLSLFLLMSPFLVIIVLLLSIVGFLARMARQQKLIIQQQQELIRLTVKAQVQRRTL</sequence>
<evidence type="ECO:0000313" key="2">
    <source>
        <dbReference type="EMBL" id="TDM13671.1"/>
    </source>
</evidence>
<gene>
    <name evidence="2" type="ORF">ERX55_07705</name>
</gene>
<dbReference type="AlphaFoldDB" id="A0A4R6BYX1"/>
<protein>
    <submittedName>
        <fullName evidence="2">Uncharacterized protein</fullName>
    </submittedName>
</protein>
<keyword evidence="3" id="KW-1185">Reference proteome</keyword>